<proteinExistence type="predicted"/>
<dbReference type="EMBL" id="BPLR01000102">
    <property type="protein sequence ID" value="GIY92143.1"/>
    <property type="molecule type" value="Genomic_DNA"/>
</dbReference>
<dbReference type="Proteomes" id="UP001054945">
    <property type="component" value="Unassembled WGS sequence"/>
</dbReference>
<name>A0AAV4XBT9_CAEEX</name>
<accession>A0AAV4XBT9</accession>
<keyword evidence="2" id="KW-1185">Reference proteome</keyword>
<protein>
    <submittedName>
        <fullName evidence="1">Uncharacterized protein</fullName>
    </submittedName>
</protein>
<organism evidence="1 2">
    <name type="scientific">Caerostris extrusa</name>
    <name type="common">Bark spider</name>
    <name type="synonym">Caerostris bankana</name>
    <dbReference type="NCBI Taxonomy" id="172846"/>
    <lineage>
        <taxon>Eukaryota</taxon>
        <taxon>Metazoa</taxon>
        <taxon>Ecdysozoa</taxon>
        <taxon>Arthropoda</taxon>
        <taxon>Chelicerata</taxon>
        <taxon>Arachnida</taxon>
        <taxon>Araneae</taxon>
        <taxon>Araneomorphae</taxon>
        <taxon>Entelegynae</taxon>
        <taxon>Araneoidea</taxon>
        <taxon>Araneidae</taxon>
        <taxon>Caerostris</taxon>
    </lineage>
</organism>
<evidence type="ECO:0000313" key="2">
    <source>
        <dbReference type="Proteomes" id="UP001054945"/>
    </source>
</evidence>
<evidence type="ECO:0000313" key="1">
    <source>
        <dbReference type="EMBL" id="GIY92143.1"/>
    </source>
</evidence>
<dbReference type="AlphaFoldDB" id="A0AAV4XBT9"/>
<comment type="caution">
    <text evidence="1">The sequence shown here is derived from an EMBL/GenBank/DDBJ whole genome shotgun (WGS) entry which is preliminary data.</text>
</comment>
<gene>
    <name evidence="1" type="ORF">CEXT_307461</name>
</gene>
<reference evidence="1 2" key="1">
    <citation type="submission" date="2021-06" db="EMBL/GenBank/DDBJ databases">
        <title>Caerostris extrusa draft genome.</title>
        <authorList>
            <person name="Kono N."/>
            <person name="Arakawa K."/>
        </authorList>
    </citation>
    <scope>NUCLEOTIDE SEQUENCE [LARGE SCALE GENOMIC DNA]</scope>
</reference>
<sequence>MKKSILEKVPEYKAIKGQKRKCKAKSYLHQPKGYKSMKSFLVACTDSEKKKFPTNLTSLAFLERRGREFSVPEIHLNFLKES</sequence>